<accession>A0A8J2P6G0</accession>
<proteinExistence type="predicted"/>
<dbReference type="AlphaFoldDB" id="A0A8J2P6G0"/>
<dbReference type="EMBL" id="CAJVCH010150744">
    <property type="protein sequence ID" value="CAG7727592.1"/>
    <property type="molecule type" value="Genomic_DNA"/>
</dbReference>
<reference evidence="2" key="1">
    <citation type="submission" date="2021-06" db="EMBL/GenBank/DDBJ databases">
        <authorList>
            <person name="Hodson N. C."/>
            <person name="Mongue J. A."/>
            <person name="Jaron S. K."/>
        </authorList>
    </citation>
    <scope>NUCLEOTIDE SEQUENCE</scope>
</reference>
<dbReference type="Proteomes" id="UP000708208">
    <property type="component" value="Unassembled WGS sequence"/>
</dbReference>
<sequence length="87" mass="9558">MESTEDSFGTDKRSGSTTSVSSENVSMPLDKPYYLGYNEDISSSPEPLKKNRKFTISGSKSDLTDVIEYFQGKDLDGDSSSCDGIQR</sequence>
<gene>
    <name evidence="2" type="ORF">AFUS01_LOCUS16425</name>
</gene>
<evidence type="ECO:0000313" key="3">
    <source>
        <dbReference type="Proteomes" id="UP000708208"/>
    </source>
</evidence>
<protein>
    <submittedName>
        <fullName evidence="2">Uncharacterized protein</fullName>
    </submittedName>
</protein>
<name>A0A8J2P6G0_9HEXA</name>
<keyword evidence="3" id="KW-1185">Reference proteome</keyword>
<evidence type="ECO:0000256" key="1">
    <source>
        <dbReference type="SAM" id="MobiDB-lite"/>
    </source>
</evidence>
<feature type="region of interest" description="Disordered" evidence="1">
    <location>
        <begin position="1"/>
        <end position="30"/>
    </location>
</feature>
<feature type="compositionally biased region" description="Polar residues" evidence="1">
    <location>
        <begin position="15"/>
        <end position="25"/>
    </location>
</feature>
<comment type="caution">
    <text evidence="2">The sequence shown here is derived from an EMBL/GenBank/DDBJ whole genome shotgun (WGS) entry which is preliminary data.</text>
</comment>
<evidence type="ECO:0000313" key="2">
    <source>
        <dbReference type="EMBL" id="CAG7727592.1"/>
    </source>
</evidence>
<organism evidence="2 3">
    <name type="scientific">Allacma fusca</name>
    <dbReference type="NCBI Taxonomy" id="39272"/>
    <lineage>
        <taxon>Eukaryota</taxon>
        <taxon>Metazoa</taxon>
        <taxon>Ecdysozoa</taxon>
        <taxon>Arthropoda</taxon>
        <taxon>Hexapoda</taxon>
        <taxon>Collembola</taxon>
        <taxon>Symphypleona</taxon>
        <taxon>Sminthuridae</taxon>
        <taxon>Allacma</taxon>
    </lineage>
</organism>